<evidence type="ECO:0000256" key="2">
    <source>
        <dbReference type="ARBA" id="ARBA00022485"/>
    </source>
</evidence>
<dbReference type="Pfam" id="PF04055">
    <property type="entry name" value="Radical_SAM"/>
    <property type="match status" value="1"/>
</dbReference>
<dbReference type="RefSeq" id="WP_022374248.1">
    <property type="nucleotide sequence ID" value="NZ_JAOQJG010000002.1"/>
</dbReference>
<dbReference type="GO" id="GO:0008168">
    <property type="term" value="F:methyltransferase activity"/>
    <property type="evidence" value="ECO:0007669"/>
    <property type="project" value="UniProtKB-KW"/>
</dbReference>
<dbReference type="Proteomes" id="UP001482154">
    <property type="component" value="Unassembled WGS sequence"/>
</dbReference>
<dbReference type="PANTHER" id="PTHR30544:SF5">
    <property type="entry name" value="RADICAL SAM CORE DOMAIN-CONTAINING PROTEIN"/>
    <property type="match status" value="1"/>
</dbReference>
<dbReference type="InterPro" id="IPR048641">
    <property type="entry name" value="RlmN_N"/>
</dbReference>
<dbReference type="SFLD" id="SFLDG01062">
    <property type="entry name" value="methyltransferase_(Class_A)"/>
    <property type="match status" value="1"/>
</dbReference>
<feature type="binding site" evidence="12">
    <location>
        <position position="189"/>
    </location>
    <ligand>
        <name>S-adenosyl-L-methionine</name>
        <dbReference type="ChEBI" id="CHEBI:59789"/>
    </ligand>
</feature>
<dbReference type="PIRSF" id="PIRSF006004">
    <property type="entry name" value="CHP00048"/>
    <property type="match status" value="1"/>
</dbReference>
<dbReference type="InterPro" id="IPR013785">
    <property type="entry name" value="Aldolase_TIM"/>
</dbReference>
<keyword evidence="10 12" id="KW-0408">Iron</keyword>
<dbReference type="InterPro" id="IPR058240">
    <property type="entry name" value="rSAM_sf"/>
</dbReference>
<evidence type="ECO:0000256" key="5">
    <source>
        <dbReference type="ARBA" id="ARBA00022603"/>
    </source>
</evidence>
<evidence type="ECO:0000256" key="6">
    <source>
        <dbReference type="ARBA" id="ARBA00022679"/>
    </source>
</evidence>
<dbReference type="SFLD" id="SFLDS00029">
    <property type="entry name" value="Radical_SAM"/>
    <property type="match status" value="1"/>
</dbReference>
<evidence type="ECO:0000256" key="3">
    <source>
        <dbReference type="ARBA" id="ARBA00022490"/>
    </source>
</evidence>
<comment type="subcellular location">
    <subcellularLocation>
        <location evidence="1 12">Cytoplasm</location>
    </subcellularLocation>
</comment>
<evidence type="ECO:0000256" key="10">
    <source>
        <dbReference type="ARBA" id="ARBA00023004"/>
    </source>
</evidence>
<comment type="catalytic activity">
    <reaction evidence="12">
        <text>adenosine(2503) in 23S rRNA + 2 reduced [2Fe-2S]-[ferredoxin] + 2 S-adenosyl-L-methionine = 2-methyladenosine(2503) in 23S rRNA + 5'-deoxyadenosine + L-methionine + 2 oxidized [2Fe-2S]-[ferredoxin] + S-adenosyl-L-homocysteine</text>
        <dbReference type="Rhea" id="RHEA:42916"/>
        <dbReference type="Rhea" id="RHEA-COMP:10000"/>
        <dbReference type="Rhea" id="RHEA-COMP:10001"/>
        <dbReference type="Rhea" id="RHEA-COMP:10152"/>
        <dbReference type="Rhea" id="RHEA-COMP:10282"/>
        <dbReference type="ChEBI" id="CHEBI:17319"/>
        <dbReference type="ChEBI" id="CHEBI:33737"/>
        <dbReference type="ChEBI" id="CHEBI:33738"/>
        <dbReference type="ChEBI" id="CHEBI:57844"/>
        <dbReference type="ChEBI" id="CHEBI:57856"/>
        <dbReference type="ChEBI" id="CHEBI:59789"/>
        <dbReference type="ChEBI" id="CHEBI:74411"/>
        <dbReference type="ChEBI" id="CHEBI:74497"/>
        <dbReference type="EC" id="2.1.1.192"/>
    </reaction>
</comment>
<dbReference type="EMBL" id="JBBNIN010000007">
    <property type="protein sequence ID" value="MEQ2710792.1"/>
    <property type="molecule type" value="Genomic_DNA"/>
</dbReference>
<comment type="cofactor">
    <cofactor evidence="12">
        <name>[4Fe-4S] cluster</name>
        <dbReference type="ChEBI" id="CHEBI:49883"/>
    </cofactor>
    <text evidence="12">Binds 1 [4Fe-4S] cluster. The cluster is coordinated with 3 cysteines and an exchangeable S-adenosyl-L-methionine.</text>
</comment>
<keyword evidence="4 12" id="KW-0698">rRNA processing</keyword>
<comment type="similarity">
    <text evidence="12">Belongs to the radical SAM superfamily. RlmN family.</text>
</comment>
<evidence type="ECO:0000313" key="15">
    <source>
        <dbReference type="Proteomes" id="UP001482154"/>
    </source>
</evidence>
<dbReference type="CDD" id="cd01335">
    <property type="entry name" value="Radical_SAM"/>
    <property type="match status" value="1"/>
</dbReference>
<dbReference type="Gene3D" id="1.10.150.530">
    <property type="match status" value="1"/>
</dbReference>
<dbReference type="InterPro" id="IPR027492">
    <property type="entry name" value="RNA_MTrfase_RlmN"/>
</dbReference>
<dbReference type="SUPFAM" id="SSF102114">
    <property type="entry name" value="Radical SAM enzymes"/>
    <property type="match status" value="1"/>
</dbReference>
<accession>A0ABV1IWT2</accession>
<dbReference type="Pfam" id="PF21016">
    <property type="entry name" value="RlmN_N"/>
    <property type="match status" value="1"/>
</dbReference>
<evidence type="ECO:0000313" key="14">
    <source>
        <dbReference type="EMBL" id="MEQ2710792.1"/>
    </source>
</evidence>
<feature type="domain" description="Radical SAM core" evidence="13">
    <location>
        <begin position="96"/>
        <end position="326"/>
    </location>
</feature>
<dbReference type="PANTHER" id="PTHR30544">
    <property type="entry name" value="23S RRNA METHYLTRANSFERASE"/>
    <property type="match status" value="1"/>
</dbReference>
<dbReference type="PROSITE" id="PS51918">
    <property type="entry name" value="RADICAL_SAM"/>
    <property type="match status" value="1"/>
</dbReference>
<evidence type="ECO:0000256" key="7">
    <source>
        <dbReference type="ARBA" id="ARBA00022691"/>
    </source>
</evidence>
<comment type="caution">
    <text evidence="14">The sequence shown here is derived from an EMBL/GenBank/DDBJ whole genome shotgun (WGS) entry which is preliminary data.</text>
</comment>
<dbReference type="GO" id="GO:0032259">
    <property type="term" value="P:methylation"/>
    <property type="evidence" value="ECO:0007669"/>
    <property type="project" value="UniProtKB-KW"/>
</dbReference>
<feature type="active site" description="S-methylcysteine intermediate" evidence="12">
    <location>
        <position position="331"/>
    </location>
</feature>
<organism evidence="14 15">
    <name type="scientific">Anaerostipes amylophilus</name>
    <dbReference type="NCBI Taxonomy" id="2981779"/>
    <lineage>
        <taxon>Bacteria</taxon>
        <taxon>Bacillati</taxon>
        <taxon>Bacillota</taxon>
        <taxon>Clostridia</taxon>
        <taxon>Lachnospirales</taxon>
        <taxon>Lachnospiraceae</taxon>
        <taxon>Anaerostipes</taxon>
    </lineage>
</organism>
<reference evidence="14 15" key="1">
    <citation type="submission" date="2024-04" db="EMBL/GenBank/DDBJ databases">
        <title>Human intestinal bacterial collection.</title>
        <authorList>
            <person name="Pauvert C."/>
            <person name="Hitch T.C.A."/>
            <person name="Clavel T."/>
        </authorList>
    </citation>
    <scope>NUCLEOTIDE SEQUENCE [LARGE SCALE GENOMIC DNA]</scope>
    <source>
        <strain evidence="14 15">CLA-AA-H249</strain>
    </source>
</reference>
<keyword evidence="7 12" id="KW-0949">S-adenosyl-L-methionine</keyword>
<comment type="caution">
    <text evidence="12">Lacks conserved residue(s) required for the propagation of feature annotation.</text>
</comment>
<dbReference type="InterPro" id="IPR004383">
    <property type="entry name" value="rRNA_lsu_MTrfase_RlmN/Cfr"/>
</dbReference>
<feature type="binding site" evidence="12">
    <location>
        <begin position="212"/>
        <end position="214"/>
    </location>
    <ligand>
        <name>S-adenosyl-L-methionine</name>
        <dbReference type="ChEBI" id="CHEBI:59789"/>
    </ligand>
</feature>
<protein>
    <recommendedName>
        <fullName evidence="12">Probable dual-specificity RNA methyltransferase RlmN</fullName>
        <ecNumber evidence="12">2.1.1.192</ecNumber>
    </recommendedName>
    <alternativeName>
        <fullName evidence="12">23S rRNA (adenine(2503)-C(2))-methyltransferase</fullName>
    </alternativeName>
    <alternativeName>
        <fullName evidence="12">23S rRNA m2A2503 methyltransferase</fullName>
    </alternativeName>
    <alternativeName>
        <fullName evidence="12">Ribosomal RNA large subunit methyltransferase N</fullName>
    </alternativeName>
    <alternativeName>
        <fullName evidence="12">tRNA (adenine(37)-C(2))-methyltransferase</fullName>
    </alternativeName>
    <alternativeName>
        <fullName evidence="12">tRNA m2A37 methyltransferase</fullName>
    </alternativeName>
</protein>
<comment type="miscellaneous">
    <text evidence="12">Reaction proceeds by a ping-pong mechanism involving intermediate methylation of a conserved cysteine residue.</text>
</comment>
<keyword evidence="2 12" id="KW-0004">4Fe-4S</keyword>
<gene>
    <name evidence="12 14" type="primary">rlmN</name>
    <name evidence="14" type="ORF">AAAU51_06350</name>
</gene>
<evidence type="ECO:0000256" key="12">
    <source>
        <dbReference type="HAMAP-Rule" id="MF_01849"/>
    </source>
</evidence>
<feature type="active site" description="Proton acceptor" evidence="12">
    <location>
        <position position="90"/>
    </location>
</feature>
<keyword evidence="12" id="KW-1015">Disulfide bond</keyword>
<feature type="binding site" evidence="12">
    <location>
        <position position="117"/>
    </location>
    <ligand>
        <name>[4Fe-4S] cluster</name>
        <dbReference type="ChEBI" id="CHEBI:49883"/>
        <note>4Fe-4S-S-AdoMet</note>
    </ligand>
</feature>
<evidence type="ECO:0000256" key="9">
    <source>
        <dbReference type="ARBA" id="ARBA00022723"/>
    </source>
</evidence>
<dbReference type="NCBIfam" id="TIGR00048">
    <property type="entry name" value="rRNA_mod_RlmN"/>
    <property type="match status" value="1"/>
</dbReference>
<dbReference type="InterPro" id="IPR040072">
    <property type="entry name" value="Methyltransferase_A"/>
</dbReference>
<evidence type="ECO:0000259" key="13">
    <source>
        <dbReference type="PROSITE" id="PS51918"/>
    </source>
</evidence>
<dbReference type="HAMAP" id="MF_01849">
    <property type="entry name" value="RNA_methyltr_RlmN"/>
    <property type="match status" value="1"/>
</dbReference>
<name>A0ABV1IWT2_9FIRM</name>
<feature type="binding site" evidence="12">
    <location>
        <position position="110"/>
    </location>
    <ligand>
        <name>[4Fe-4S] cluster</name>
        <dbReference type="ChEBI" id="CHEBI:49883"/>
        <note>4Fe-4S-S-AdoMet</note>
    </ligand>
</feature>
<feature type="binding site" evidence="12">
    <location>
        <position position="288"/>
    </location>
    <ligand>
        <name>S-adenosyl-L-methionine</name>
        <dbReference type="ChEBI" id="CHEBI:59789"/>
    </ligand>
</feature>
<dbReference type="Gene3D" id="3.20.20.70">
    <property type="entry name" value="Aldolase class I"/>
    <property type="match status" value="1"/>
</dbReference>
<evidence type="ECO:0000256" key="11">
    <source>
        <dbReference type="ARBA" id="ARBA00023014"/>
    </source>
</evidence>
<dbReference type="InterPro" id="IPR007197">
    <property type="entry name" value="rSAM"/>
</dbReference>
<sequence>MDLKSMTLIEMQEYMESIGEKKFRAKQVYEWFHKHLALSLDEMNNIPKKLKEKIEQTQDVYGVKPVDCFISKIDGTRKYLFELYDGNIIESVLMKYKHGNSVCISSQAGCRMGCKFCASTLGGLDRNLTPSEMLSQIYYIQRDTGERVSNVVMMGTGEPMDNYDNVLRFLELITSENGLNISQRNITISTCGIVPKIKELAEKHLQITLAISLHSPNDEMRRGLMPIAMRYSINELLDACHYYFKETNRRMTFEYSLVAGVNDQPVHAQELASRLKGFPCHVNLIPVNPIKERDFKQSMPQSVMEFKKILEKNRVNVTIRREMGADINAACGQLRRKKLQSRL</sequence>
<feature type="binding site" evidence="12">
    <location>
        <begin position="157"/>
        <end position="158"/>
    </location>
    <ligand>
        <name>S-adenosyl-L-methionine</name>
        <dbReference type="ChEBI" id="CHEBI:59789"/>
    </ligand>
</feature>
<keyword evidence="11 12" id="KW-0411">Iron-sulfur</keyword>
<evidence type="ECO:0000256" key="8">
    <source>
        <dbReference type="ARBA" id="ARBA00022694"/>
    </source>
</evidence>
<keyword evidence="8 12" id="KW-0819">tRNA processing</keyword>
<dbReference type="EC" id="2.1.1.192" evidence="12"/>
<keyword evidence="3 12" id="KW-0963">Cytoplasm</keyword>
<dbReference type="SFLD" id="SFLDF00275">
    <property type="entry name" value="adenosine_C2_methyltransferase"/>
    <property type="match status" value="1"/>
</dbReference>
<keyword evidence="6 12" id="KW-0808">Transferase</keyword>
<feature type="binding site" evidence="12">
    <location>
        <position position="114"/>
    </location>
    <ligand>
        <name>[4Fe-4S] cluster</name>
        <dbReference type="ChEBI" id="CHEBI:49883"/>
        <note>4Fe-4S-S-AdoMet</note>
    </ligand>
</feature>
<comment type="catalytic activity">
    <reaction evidence="12">
        <text>adenosine(37) in tRNA + 2 reduced [2Fe-2S]-[ferredoxin] + 2 S-adenosyl-L-methionine = 2-methyladenosine(37) in tRNA + 5'-deoxyadenosine + L-methionine + 2 oxidized [2Fe-2S]-[ferredoxin] + S-adenosyl-L-homocysteine</text>
        <dbReference type="Rhea" id="RHEA:43332"/>
        <dbReference type="Rhea" id="RHEA-COMP:10000"/>
        <dbReference type="Rhea" id="RHEA-COMP:10001"/>
        <dbReference type="Rhea" id="RHEA-COMP:10162"/>
        <dbReference type="Rhea" id="RHEA-COMP:10485"/>
        <dbReference type="ChEBI" id="CHEBI:17319"/>
        <dbReference type="ChEBI" id="CHEBI:33737"/>
        <dbReference type="ChEBI" id="CHEBI:33738"/>
        <dbReference type="ChEBI" id="CHEBI:57844"/>
        <dbReference type="ChEBI" id="CHEBI:57856"/>
        <dbReference type="ChEBI" id="CHEBI:59789"/>
        <dbReference type="ChEBI" id="CHEBI:74411"/>
        <dbReference type="ChEBI" id="CHEBI:74497"/>
        <dbReference type="EC" id="2.1.1.192"/>
    </reaction>
</comment>
<keyword evidence="5 12" id="KW-0489">Methyltransferase</keyword>
<comment type="function">
    <text evidence="12">Specifically methylates position 2 of adenine 2503 in 23S rRNA and position 2 of adenine 37 in tRNAs.</text>
</comment>
<keyword evidence="15" id="KW-1185">Reference proteome</keyword>
<evidence type="ECO:0000256" key="1">
    <source>
        <dbReference type="ARBA" id="ARBA00004496"/>
    </source>
</evidence>
<keyword evidence="9 12" id="KW-0479">Metal-binding</keyword>
<evidence type="ECO:0000256" key="4">
    <source>
        <dbReference type="ARBA" id="ARBA00022552"/>
    </source>
</evidence>
<proteinExistence type="inferred from homology"/>